<dbReference type="EMBL" id="JAWQEG010000786">
    <property type="protein sequence ID" value="KAK3885595.1"/>
    <property type="molecule type" value="Genomic_DNA"/>
</dbReference>
<dbReference type="Proteomes" id="UP001286313">
    <property type="component" value="Unassembled WGS sequence"/>
</dbReference>
<organism evidence="2 3">
    <name type="scientific">Petrolisthes cinctipes</name>
    <name type="common">Flat porcelain crab</name>
    <dbReference type="NCBI Taxonomy" id="88211"/>
    <lineage>
        <taxon>Eukaryota</taxon>
        <taxon>Metazoa</taxon>
        <taxon>Ecdysozoa</taxon>
        <taxon>Arthropoda</taxon>
        <taxon>Crustacea</taxon>
        <taxon>Multicrustacea</taxon>
        <taxon>Malacostraca</taxon>
        <taxon>Eumalacostraca</taxon>
        <taxon>Eucarida</taxon>
        <taxon>Decapoda</taxon>
        <taxon>Pleocyemata</taxon>
        <taxon>Anomura</taxon>
        <taxon>Galatheoidea</taxon>
        <taxon>Porcellanidae</taxon>
        <taxon>Petrolisthes</taxon>
    </lineage>
</organism>
<dbReference type="AlphaFoldDB" id="A0AAE1KXM7"/>
<comment type="caution">
    <text evidence="2">The sequence shown here is derived from an EMBL/GenBank/DDBJ whole genome shotgun (WGS) entry which is preliminary data.</text>
</comment>
<gene>
    <name evidence="2" type="ORF">Pcinc_010187</name>
</gene>
<evidence type="ECO:0000256" key="1">
    <source>
        <dbReference type="SAM" id="MobiDB-lite"/>
    </source>
</evidence>
<evidence type="ECO:0000313" key="2">
    <source>
        <dbReference type="EMBL" id="KAK3885595.1"/>
    </source>
</evidence>
<feature type="region of interest" description="Disordered" evidence="1">
    <location>
        <begin position="1"/>
        <end position="37"/>
    </location>
</feature>
<feature type="compositionally biased region" description="Pro residues" evidence="1">
    <location>
        <begin position="1"/>
        <end position="11"/>
    </location>
</feature>
<keyword evidence="3" id="KW-1185">Reference proteome</keyword>
<protein>
    <submittedName>
        <fullName evidence="2">Uncharacterized protein</fullName>
    </submittedName>
</protein>
<feature type="compositionally biased region" description="Polar residues" evidence="1">
    <location>
        <begin position="28"/>
        <end position="37"/>
    </location>
</feature>
<evidence type="ECO:0000313" key="3">
    <source>
        <dbReference type="Proteomes" id="UP001286313"/>
    </source>
</evidence>
<name>A0AAE1KXM7_PETCI</name>
<accession>A0AAE1KXM7</accession>
<reference evidence="2" key="1">
    <citation type="submission" date="2023-10" db="EMBL/GenBank/DDBJ databases">
        <title>Genome assemblies of two species of porcelain crab, Petrolisthes cinctipes and Petrolisthes manimaculis (Anomura: Porcellanidae).</title>
        <authorList>
            <person name="Angst P."/>
        </authorList>
    </citation>
    <scope>NUCLEOTIDE SEQUENCE</scope>
    <source>
        <strain evidence="2">PB745_01</strain>
        <tissue evidence="2">Gill</tissue>
    </source>
</reference>
<sequence length="366" mass="40728">MDLWPSTPPPMGSRQSRPRGQTPPPTICPTSSLSSRLPQSLNVNTSSDGQLEAQFLFHPPPANTTWSVGVVVRKHNSDIKEAIVILSHTPGHTEYGDSVIIKCYNTNDTNDVSFWVSPWPDNMTNTAVPRNLKIQVGFSWLALSDNTNGQKPASIRHNCSTDLANFPQVQLEMQCPRNVHHCGHLTICRNECQSRKLLNHPPIPLVLVSIGDGILETEFFLHRPPPNTSWGVYLPITSHQDDSRVAGVVITHLPQEEGQEEMDRLGIWCAMVRDTVTFHDPWHSNTSSLDTQRSIKLQVGSAWLAVTDTTDKHKHITHRYNCSTTHFAHFPHLKLGVRCAEGVNDCGSVSSCKEGEYGVISYSSLH</sequence>
<proteinExistence type="predicted"/>